<evidence type="ECO:0000256" key="1">
    <source>
        <dbReference type="ARBA" id="ARBA00004429"/>
    </source>
</evidence>
<dbReference type="OrthoDB" id="9770910at2"/>
<name>V5HLN2_9VIBR</name>
<keyword evidence="6 14" id="KW-0812">Transmembrane</keyword>
<reference evidence="15 16" key="1">
    <citation type="submission" date="2013-10" db="EMBL/GenBank/DDBJ databases">
        <authorList>
            <person name="Ichikawa N."/>
            <person name="Kimura A."/>
            <person name="Ohji S."/>
            <person name="Hosoyama A."/>
            <person name="Fujita N."/>
        </authorList>
    </citation>
    <scope>NUCLEOTIDE SEQUENCE [LARGE SCALE GENOMIC DNA]</scope>
    <source>
        <strain evidence="15 16">NBRC 102217</strain>
    </source>
</reference>
<dbReference type="AlphaFoldDB" id="V5HLN2"/>
<evidence type="ECO:0000256" key="13">
    <source>
        <dbReference type="PIRNR" id="PIRNR004539"/>
    </source>
</evidence>
<comment type="catalytic activity">
    <reaction evidence="10">
        <text>(S)-malate(in) + succinate(out) = (S)-malate(out) + succinate(in)</text>
        <dbReference type="Rhea" id="RHEA:29327"/>
        <dbReference type="ChEBI" id="CHEBI:15589"/>
        <dbReference type="ChEBI" id="CHEBI:30031"/>
    </reaction>
    <physiologicalReaction direction="right-to-left" evidence="10">
        <dbReference type="Rhea" id="RHEA:29329"/>
    </physiologicalReaction>
</comment>
<dbReference type="NCBIfam" id="TIGR00770">
    <property type="entry name" value="Dcu"/>
    <property type="match status" value="1"/>
</dbReference>
<evidence type="ECO:0000256" key="10">
    <source>
        <dbReference type="ARBA" id="ARBA00034284"/>
    </source>
</evidence>
<keyword evidence="8 13" id="KW-0472">Membrane</keyword>
<feature type="transmembrane region" description="Helical" evidence="14">
    <location>
        <begin position="413"/>
        <end position="435"/>
    </location>
</feature>
<keyword evidence="7 14" id="KW-1133">Transmembrane helix</keyword>
<comment type="subcellular location">
    <subcellularLocation>
        <location evidence="1 13">Cell inner membrane</location>
        <topology evidence="1 13">Multi-pass membrane protein</topology>
    </subcellularLocation>
</comment>
<dbReference type="InterPro" id="IPR004668">
    <property type="entry name" value="Anaer_Dcu_memb_transpt"/>
</dbReference>
<comment type="caution">
    <text evidence="15">The sequence shown here is derived from an EMBL/GenBank/DDBJ whole genome shotgun (WGS) entry which is preliminary data.</text>
</comment>
<dbReference type="EMBL" id="BAUJ01000033">
    <property type="protein sequence ID" value="GAD90110.1"/>
    <property type="molecule type" value="Genomic_DNA"/>
</dbReference>
<dbReference type="RefSeq" id="WP_023404463.1">
    <property type="nucleotide sequence ID" value="NZ_BAUJ01000033.1"/>
</dbReference>
<feature type="transmembrane region" description="Helical" evidence="14">
    <location>
        <begin position="47"/>
        <end position="70"/>
    </location>
</feature>
<feature type="transmembrane region" description="Helical" evidence="14">
    <location>
        <begin position="90"/>
        <end position="112"/>
    </location>
</feature>
<evidence type="ECO:0000256" key="2">
    <source>
        <dbReference type="ARBA" id="ARBA00006413"/>
    </source>
</evidence>
<comment type="catalytic activity">
    <reaction evidence="11">
        <text>fumarate(in) + succinate(out) = fumarate(out) + succinate(in)</text>
        <dbReference type="Rhea" id="RHEA:29323"/>
        <dbReference type="ChEBI" id="CHEBI:29806"/>
        <dbReference type="ChEBI" id="CHEBI:30031"/>
    </reaction>
    <physiologicalReaction direction="right-to-left" evidence="11">
        <dbReference type="Rhea" id="RHEA:29325"/>
    </physiologicalReaction>
</comment>
<dbReference type="GO" id="GO:0015556">
    <property type="term" value="F:C4-dicarboxylate transmembrane transporter activity"/>
    <property type="evidence" value="ECO:0007669"/>
    <property type="project" value="InterPro"/>
</dbReference>
<dbReference type="PIRSF" id="PIRSF004539">
    <property type="entry name" value="C4-dicrbxl_trns"/>
    <property type="match status" value="1"/>
</dbReference>
<protein>
    <recommendedName>
        <fullName evidence="13">C4-dicarboxylate transporter</fullName>
    </recommendedName>
</protein>
<reference evidence="15 16" key="2">
    <citation type="submission" date="2013-11" db="EMBL/GenBank/DDBJ databases">
        <title>Whole genome shotgun sequence of Vibrio halioticoli NBRC 102217.</title>
        <authorList>
            <person name="Isaki S."/>
            <person name="Kimura A."/>
            <person name="Ohji S."/>
            <person name="Hosoyama A."/>
            <person name="Fujita N."/>
            <person name="Hashimoto M."/>
            <person name="Hosoyama Y."/>
            <person name="Yamazoe A."/>
        </authorList>
    </citation>
    <scope>NUCLEOTIDE SEQUENCE [LARGE SCALE GENOMIC DNA]</scope>
    <source>
        <strain evidence="15 16">NBRC 102217</strain>
    </source>
</reference>
<comment type="catalytic activity">
    <reaction evidence="12">
        <text>fumarate(in) + L-aspartate(out) = fumarate(out) + L-aspartate(in)</text>
        <dbReference type="Rhea" id="RHEA:72459"/>
        <dbReference type="ChEBI" id="CHEBI:29806"/>
        <dbReference type="ChEBI" id="CHEBI:29991"/>
    </reaction>
    <physiologicalReaction direction="left-to-right" evidence="12">
        <dbReference type="Rhea" id="RHEA:72460"/>
    </physiologicalReaction>
</comment>
<keyword evidence="16" id="KW-1185">Reference proteome</keyword>
<keyword evidence="4 13" id="KW-1003">Cell membrane</keyword>
<feature type="transmembrane region" description="Helical" evidence="14">
    <location>
        <begin position="6"/>
        <end position="35"/>
    </location>
</feature>
<gene>
    <name evidence="15" type="primary">dcuA</name>
    <name evidence="15" type="ORF">VHA01S_033_00110</name>
</gene>
<evidence type="ECO:0000313" key="16">
    <source>
        <dbReference type="Proteomes" id="UP000017800"/>
    </source>
</evidence>
<evidence type="ECO:0000256" key="4">
    <source>
        <dbReference type="ARBA" id="ARBA00022475"/>
    </source>
</evidence>
<dbReference type="Proteomes" id="UP000017800">
    <property type="component" value="Unassembled WGS sequence"/>
</dbReference>
<evidence type="ECO:0000256" key="11">
    <source>
        <dbReference type="ARBA" id="ARBA00034287"/>
    </source>
</evidence>
<dbReference type="NCBIfam" id="NF009136">
    <property type="entry name" value="PRK12489.1"/>
    <property type="match status" value="1"/>
</dbReference>
<feature type="transmembrane region" description="Helical" evidence="14">
    <location>
        <begin position="296"/>
        <end position="314"/>
    </location>
</feature>
<evidence type="ECO:0000256" key="9">
    <source>
        <dbReference type="ARBA" id="ARBA00034237"/>
    </source>
</evidence>
<evidence type="ECO:0000313" key="15">
    <source>
        <dbReference type="EMBL" id="GAD90110.1"/>
    </source>
</evidence>
<dbReference type="NCBIfam" id="NF006927">
    <property type="entry name" value="PRK09412.1"/>
    <property type="match status" value="1"/>
</dbReference>
<comment type="catalytic activity">
    <reaction evidence="9">
        <text>L-aspartate(in) + succinate(out) = L-aspartate(out) + succinate(in)</text>
        <dbReference type="Rhea" id="RHEA:29343"/>
        <dbReference type="ChEBI" id="CHEBI:29991"/>
        <dbReference type="ChEBI" id="CHEBI:30031"/>
    </reaction>
    <physiologicalReaction direction="right-to-left" evidence="9">
        <dbReference type="Rhea" id="RHEA:29345"/>
    </physiologicalReaction>
</comment>
<evidence type="ECO:0000256" key="14">
    <source>
        <dbReference type="SAM" id="Phobius"/>
    </source>
</evidence>
<sequence>MLIVELLVVLVFIYLGARIGGIGIGLAGGLGVIALSIGLGVPTSQSYIPIDVILIIMSVITAIAAMQVAGGMDWLVQIAENFLRKNPERITFYAPIVTFLMTVMAGTGHTAFSTLPVIAEVAKGQGIRPSRPLSIAVVASQIAITASPISAAVVAFSTMLEPQGVHYLTLLAICIPTTFIACMVGAFVANFIGCPLKDDPVYQERLEQGLIKLNTAEHKREILPTAKRATYIFLGAIVLVVSYAAAISGSVGLIENPAIGRNEAIMAVMLGAAAVIVLTTKIDAAMIPAAATFRSGMTACVCVLGVAWLGSTFVNAHVNDIKEFSSALLSDHPWMLALILFFASMLLYSQGATTVALMPAALAIGVAPLTAVASFAAVSALFVLPTYPTLLAAVEMDDTGSTRIGKYVFNHPFFIPGVATISTSVALGFMFGSLLI</sequence>
<keyword evidence="5 13" id="KW-0997">Cell inner membrane</keyword>
<keyword evidence="3 13" id="KW-0813">Transport</keyword>
<evidence type="ECO:0000256" key="3">
    <source>
        <dbReference type="ARBA" id="ARBA00022448"/>
    </source>
</evidence>
<comment type="function">
    <text evidence="13">Responsible for the transport of C4-dicarboxylates.</text>
</comment>
<evidence type="ECO:0000256" key="7">
    <source>
        <dbReference type="ARBA" id="ARBA00022989"/>
    </source>
</evidence>
<feature type="transmembrane region" description="Helical" evidence="14">
    <location>
        <begin position="133"/>
        <end position="156"/>
    </location>
</feature>
<proteinExistence type="inferred from homology"/>
<evidence type="ECO:0000256" key="12">
    <source>
        <dbReference type="ARBA" id="ARBA00036117"/>
    </source>
</evidence>
<organism evidence="15 16">
    <name type="scientific">Vibrio halioticoli NBRC 102217</name>
    <dbReference type="NCBI Taxonomy" id="1219072"/>
    <lineage>
        <taxon>Bacteria</taxon>
        <taxon>Pseudomonadati</taxon>
        <taxon>Pseudomonadota</taxon>
        <taxon>Gammaproteobacteria</taxon>
        <taxon>Vibrionales</taxon>
        <taxon>Vibrionaceae</taxon>
        <taxon>Vibrio</taxon>
    </lineage>
</organism>
<dbReference type="Pfam" id="PF03605">
    <property type="entry name" value="DcuA_DcuB"/>
    <property type="match status" value="1"/>
</dbReference>
<comment type="similarity">
    <text evidence="2 13">Belongs to the DcuA/DcuB transporter (TC 2.A.13.1) family.</text>
</comment>
<evidence type="ECO:0000256" key="6">
    <source>
        <dbReference type="ARBA" id="ARBA00022692"/>
    </source>
</evidence>
<dbReference type="PANTHER" id="PTHR36106:SF2">
    <property type="entry name" value="C4-DICARBOXYLATE TRANSPORTER DCUA"/>
    <property type="match status" value="1"/>
</dbReference>
<feature type="transmembrane region" description="Helical" evidence="14">
    <location>
        <begin position="168"/>
        <end position="192"/>
    </location>
</feature>
<dbReference type="eggNOG" id="COG2704">
    <property type="taxonomic scope" value="Bacteria"/>
</dbReference>
<evidence type="ECO:0000256" key="8">
    <source>
        <dbReference type="ARBA" id="ARBA00023136"/>
    </source>
</evidence>
<dbReference type="PANTHER" id="PTHR36106">
    <property type="entry name" value="ANAEROBIC C4-DICARBOXYLATE TRANSPORTER DCUB"/>
    <property type="match status" value="1"/>
</dbReference>
<feature type="transmembrane region" description="Helical" evidence="14">
    <location>
        <begin position="264"/>
        <end position="284"/>
    </location>
</feature>
<feature type="transmembrane region" description="Helical" evidence="14">
    <location>
        <begin position="229"/>
        <end position="252"/>
    </location>
</feature>
<feature type="transmembrane region" description="Helical" evidence="14">
    <location>
        <begin position="369"/>
        <end position="393"/>
    </location>
</feature>
<evidence type="ECO:0000256" key="5">
    <source>
        <dbReference type="ARBA" id="ARBA00022519"/>
    </source>
</evidence>
<accession>V5HLN2</accession>
<dbReference type="GO" id="GO:0005886">
    <property type="term" value="C:plasma membrane"/>
    <property type="evidence" value="ECO:0007669"/>
    <property type="project" value="UniProtKB-SubCell"/>
</dbReference>
<feature type="transmembrane region" description="Helical" evidence="14">
    <location>
        <begin position="334"/>
        <end position="357"/>
    </location>
</feature>